<feature type="region of interest" description="Disordered" evidence="1">
    <location>
        <begin position="1"/>
        <end position="37"/>
    </location>
</feature>
<name>A0A9W6PM09_9ACTN</name>
<proteinExistence type="predicted"/>
<protein>
    <submittedName>
        <fullName evidence="2">Uncharacterized protein</fullName>
    </submittedName>
</protein>
<dbReference type="Pfam" id="PF19853">
    <property type="entry name" value="DUF6328"/>
    <property type="match status" value="1"/>
</dbReference>
<feature type="compositionally biased region" description="Gly residues" evidence="1">
    <location>
        <begin position="77"/>
        <end position="88"/>
    </location>
</feature>
<evidence type="ECO:0000313" key="3">
    <source>
        <dbReference type="Proteomes" id="UP001165143"/>
    </source>
</evidence>
<gene>
    <name evidence="2" type="ORF">Kpho01_53450</name>
</gene>
<dbReference type="Proteomes" id="UP001165143">
    <property type="component" value="Unassembled WGS sequence"/>
</dbReference>
<accession>A0A9W6PM09</accession>
<organism evidence="2 3">
    <name type="scientific">Kitasatospora phosalacinea</name>
    <dbReference type="NCBI Taxonomy" id="2065"/>
    <lineage>
        <taxon>Bacteria</taxon>
        <taxon>Bacillati</taxon>
        <taxon>Actinomycetota</taxon>
        <taxon>Actinomycetes</taxon>
        <taxon>Kitasatosporales</taxon>
        <taxon>Streptomycetaceae</taxon>
        <taxon>Kitasatospora</taxon>
    </lineage>
</organism>
<feature type="region of interest" description="Disordered" evidence="1">
    <location>
        <begin position="66"/>
        <end position="88"/>
    </location>
</feature>
<dbReference type="EMBL" id="BSRX01000036">
    <property type="protein sequence ID" value="GLW57334.1"/>
    <property type="molecule type" value="Genomic_DNA"/>
</dbReference>
<evidence type="ECO:0000256" key="1">
    <source>
        <dbReference type="SAM" id="MobiDB-lite"/>
    </source>
</evidence>
<dbReference type="AlphaFoldDB" id="A0A9W6PM09"/>
<dbReference type="InterPro" id="IPR046291">
    <property type="entry name" value="DUF6328"/>
</dbReference>
<reference evidence="2" key="1">
    <citation type="submission" date="2023-02" db="EMBL/GenBank/DDBJ databases">
        <title>Kitasatospora phosalacinea NBRC 14362.</title>
        <authorList>
            <person name="Ichikawa N."/>
            <person name="Sato H."/>
            <person name="Tonouchi N."/>
        </authorList>
    </citation>
    <scope>NUCLEOTIDE SEQUENCE</scope>
    <source>
        <strain evidence="2">NBRC 14362</strain>
    </source>
</reference>
<comment type="caution">
    <text evidence="2">The sequence shown here is derived from an EMBL/GenBank/DDBJ whole genome shotgun (WGS) entry which is preliminary data.</text>
</comment>
<feature type="compositionally biased region" description="Basic and acidic residues" evidence="1">
    <location>
        <begin position="11"/>
        <end position="25"/>
    </location>
</feature>
<sequence>MSELQLGRNETPNERADRRRNEPLQEVRVAQTGPQTAPVAYHRLLAGRRLKPQLIDATGRVVTHGVVLNDSSNRSGDGSGDGSGGQQG</sequence>
<evidence type="ECO:0000313" key="2">
    <source>
        <dbReference type="EMBL" id="GLW57334.1"/>
    </source>
</evidence>
<dbReference type="RefSeq" id="WP_033251551.1">
    <property type="nucleotide sequence ID" value="NZ_BSRX01000036.1"/>
</dbReference>